<gene>
    <name evidence="1" type="ORF">CEXT_586811</name>
</gene>
<evidence type="ECO:0000313" key="2">
    <source>
        <dbReference type="Proteomes" id="UP001054945"/>
    </source>
</evidence>
<dbReference type="Proteomes" id="UP001054945">
    <property type="component" value="Unassembled WGS sequence"/>
</dbReference>
<accession>A0AAV4P3P9</accession>
<proteinExistence type="predicted"/>
<sequence>MKRFQNGLDSVEQHSAVESSLDARKAIYSVIAGAREALPPQLRSLIYIETPKNRLLCFPFLKLRVACRSWPQFRRFHLLKKRKILGVKLSFL</sequence>
<protein>
    <submittedName>
        <fullName evidence="1">Uncharacterized protein</fullName>
    </submittedName>
</protein>
<evidence type="ECO:0000313" key="1">
    <source>
        <dbReference type="EMBL" id="GIX90663.1"/>
    </source>
</evidence>
<reference evidence="1 2" key="1">
    <citation type="submission" date="2021-06" db="EMBL/GenBank/DDBJ databases">
        <title>Caerostris extrusa draft genome.</title>
        <authorList>
            <person name="Kono N."/>
            <person name="Arakawa K."/>
        </authorList>
    </citation>
    <scope>NUCLEOTIDE SEQUENCE [LARGE SCALE GENOMIC DNA]</scope>
</reference>
<comment type="caution">
    <text evidence="1">The sequence shown here is derived from an EMBL/GenBank/DDBJ whole genome shotgun (WGS) entry which is preliminary data.</text>
</comment>
<name>A0AAV4P3P9_CAEEX</name>
<organism evidence="1 2">
    <name type="scientific">Caerostris extrusa</name>
    <name type="common">Bark spider</name>
    <name type="synonym">Caerostris bankana</name>
    <dbReference type="NCBI Taxonomy" id="172846"/>
    <lineage>
        <taxon>Eukaryota</taxon>
        <taxon>Metazoa</taxon>
        <taxon>Ecdysozoa</taxon>
        <taxon>Arthropoda</taxon>
        <taxon>Chelicerata</taxon>
        <taxon>Arachnida</taxon>
        <taxon>Araneae</taxon>
        <taxon>Araneomorphae</taxon>
        <taxon>Entelegynae</taxon>
        <taxon>Araneoidea</taxon>
        <taxon>Araneidae</taxon>
        <taxon>Caerostris</taxon>
    </lineage>
</organism>
<keyword evidence="2" id="KW-1185">Reference proteome</keyword>
<dbReference type="EMBL" id="BPLR01003961">
    <property type="protein sequence ID" value="GIX90663.1"/>
    <property type="molecule type" value="Genomic_DNA"/>
</dbReference>
<dbReference type="AlphaFoldDB" id="A0AAV4P3P9"/>